<evidence type="ECO:0000313" key="9">
    <source>
        <dbReference type="Proteomes" id="UP000236454"/>
    </source>
</evidence>
<dbReference type="STRING" id="477690.SAMN05216474_2244"/>
<dbReference type="InterPro" id="IPR013766">
    <property type="entry name" value="Thioredoxin_domain"/>
</dbReference>
<dbReference type="InterPro" id="IPR036249">
    <property type="entry name" value="Thioredoxin-like_sf"/>
</dbReference>
<dbReference type="GO" id="GO:0016853">
    <property type="term" value="F:isomerase activity"/>
    <property type="evidence" value="ECO:0007669"/>
    <property type="project" value="UniProtKB-KW"/>
</dbReference>
<feature type="domain" description="Thioredoxin" evidence="7">
    <location>
        <begin position="276"/>
        <end position="415"/>
    </location>
</feature>
<dbReference type="AlphaFoldDB" id="A0A1I7AMW6"/>
<evidence type="ECO:0000256" key="2">
    <source>
        <dbReference type="ARBA" id="ARBA00022748"/>
    </source>
</evidence>
<keyword evidence="8" id="KW-0413">Isomerase</keyword>
<feature type="chain" id="PRO_5014667239" evidence="6">
    <location>
        <begin position="22"/>
        <end position="415"/>
    </location>
</feature>
<protein>
    <submittedName>
        <fullName evidence="8">Thiol-disulfide isomerase or thioredoxin</fullName>
    </submittedName>
</protein>
<dbReference type="Gene3D" id="3.40.30.10">
    <property type="entry name" value="Glutaredoxin"/>
    <property type="match status" value="1"/>
</dbReference>
<sequence length="415" mass="46881">MKKINRLFPIICTAVILTACADETSNTVDADTSAQTEQDSKVSTPAATNSENLEQNFVVSGKVENGIHAEMIVETTTPRGVIVLGKSYADEEGNFKITGNIPALGLYQLRLNETQPNSQKVVPLSLVPEDSVHVEVNFDDFNSTPKYSGTEWAPVLNEYFEHLFGFLSFQRNLKNPQQYSEDELLKMVVKESKPMDDFCVNSILKDSDNPANIILIQQVYPKEYLGGFQNWDPKNLDVLKAMQDGFMKSYPQNPLSSAIGQQVNQIESGYNEYLSFEKMKVAPEIAMPDPNGIERRLSDLRGKYVLIDFWASWCGPCRKENPNVVRLYNKYKDKGFDIFSVSLDKDAEAWKRAIKADNLSWDNHVSELNYWNSSVIQTYKFQGIPFTVLVDKNGEIIAKGLRGQALENKLKELLD</sequence>
<dbReference type="InterPro" id="IPR013740">
    <property type="entry name" value="Redoxin"/>
</dbReference>
<dbReference type="EMBL" id="FPAS01000003">
    <property type="protein sequence ID" value="SFT76288.1"/>
    <property type="molecule type" value="Genomic_DNA"/>
</dbReference>
<dbReference type="GO" id="GO:0017004">
    <property type="term" value="P:cytochrome complex assembly"/>
    <property type="evidence" value="ECO:0007669"/>
    <property type="project" value="UniProtKB-KW"/>
</dbReference>
<reference evidence="8 9" key="1">
    <citation type="submission" date="2016-10" db="EMBL/GenBank/DDBJ databases">
        <authorList>
            <person name="de Groot N.N."/>
        </authorList>
    </citation>
    <scope>NUCLEOTIDE SEQUENCE [LARGE SCALE GENOMIC DNA]</scope>
    <source>
        <strain evidence="8 9">CGMCC 1.7005</strain>
    </source>
</reference>
<evidence type="ECO:0000256" key="3">
    <source>
        <dbReference type="ARBA" id="ARBA00023157"/>
    </source>
</evidence>
<feature type="signal peptide" evidence="6">
    <location>
        <begin position="1"/>
        <end position="21"/>
    </location>
</feature>
<dbReference type="Proteomes" id="UP000236454">
    <property type="component" value="Unassembled WGS sequence"/>
</dbReference>
<dbReference type="SUPFAM" id="SSF52833">
    <property type="entry name" value="Thioredoxin-like"/>
    <property type="match status" value="1"/>
</dbReference>
<comment type="subcellular location">
    <subcellularLocation>
        <location evidence="1">Cell envelope</location>
    </subcellularLocation>
</comment>
<organism evidence="8 9">
    <name type="scientific">Lishizhenia tianjinensis</name>
    <dbReference type="NCBI Taxonomy" id="477690"/>
    <lineage>
        <taxon>Bacteria</taxon>
        <taxon>Pseudomonadati</taxon>
        <taxon>Bacteroidota</taxon>
        <taxon>Flavobacteriia</taxon>
        <taxon>Flavobacteriales</taxon>
        <taxon>Crocinitomicaceae</taxon>
        <taxon>Lishizhenia</taxon>
    </lineage>
</organism>
<dbReference type="CDD" id="cd02966">
    <property type="entry name" value="TlpA_like_family"/>
    <property type="match status" value="1"/>
</dbReference>
<name>A0A1I7AMW6_9FLAO</name>
<evidence type="ECO:0000256" key="1">
    <source>
        <dbReference type="ARBA" id="ARBA00004196"/>
    </source>
</evidence>
<dbReference type="PROSITE" id="PS00194">
    <property type="entry name" value="THIOREDOXIN_1"/>
    <property type="match status" value="1"/>
</dbReference>
<keyword evidence="3" id="KW-1015">Disulfide bond</keyword>
<gene>
    <name evidence="8" type="ORF">SAMN05216474_2244</name>
</gene>
<dbReference type="InterPro" id="IPR017937">
    <property type="entry name" value="Thioredoxin_CS"/>
</dbReference>
<evidence type="ECO:0000256" key="5">
    <source>
        <dbReference type="SAM" id="MobiDB-lite"/>
    </source>
</evidence>
<proteinExistence type="predicted"/>
<accession>A0A1I7AMW6</accession>
<dbReference type="Pfam" id="PF08534">
    <property type="entry name" value="Redoxin"/>
    <property type="match status" value="1"/>
</dbReference>
<dbReference type="PANTHER" id="PTHR42852">
    <property type="entry name" value="THIOL:DISULFIDE INTERCHANGE PROTEIN DSBE"/>
    <property type="match status" value="1"/>
</dbReference>
<keyword evidence="2" id="KW-0201">Cytochrome c-type biogenesis</keyword>
<keyword evidence="9" id="KW-1185">Reference proteome</keyword>
<evidence type="ECO:0000256" key="4">
    <source>
        <dbReference type="ARBA" id="ARBA00023284"/>
    </source>
</evidence>
<dbReference type="PANTHER" id="PTHR42852:SF6">
    <property type="entry name" value="THIOL:DISULFIDE INTERCHANGE PROTEIN DSBE"/>
    <property type="match status" value="1"/>
</dbReference>
<evidence type="ECO:0000313" key="8">
    <source>
        <dbReference type="EMBL" id="SFT76288.1"/>
    </source>
</evidence>
<keyword evidence="4" id="KW-0676">Redox-active center</keyword>
<dbReference type="GO" id="GO:0030313">
    <property type="term" value="C:cell envelope"/>
    <property type="evidence" value="ECO:0007669"/>
    <property type="project" value="UniProtKB-SubCell"/>
</dbReference>
<dbReference type="PROSITE" id="PS51257">
    <property type="entry name" value="PROKAR_LIPOPROTEIN"/>
    <property type="match status" value="1"/>
</dbReference>
<dbReference type="RefSeq" id="WP_244526218.1">
    <property type="nucleotide sequence ID" value="NZ_FPAS01000003.1"/>
</dbReference>
<keyword evidence="6" id="KW-0732">Signal</keyword>
<evidence type="ECO:0000256" key="6">
    <source>
        <dbReference type="SAM" id="SignalP"/>
    </source>
</evidence>
<feature type="region of interest" description="Disordered" evidence="5">
    <location>
        <begin position="29"/>
        <end position="49"/>
    </location>
</feature>
<evidence type="ECO:0000259" key="7">
    <source>
        <dbReference type="PROSITE" id="PS51352"/>
    </source>
</evidence>
<dbReference type="InterPro" id="IPR050553">
    <property type="entry name" value="Thioredoxin_ResA/DsbE_sf"/>
</dbReference>
<dbReference type="PROSITE" id="PS51352">
    <property type="entry name" value="THIOREDOXIN_2"/>
    <property type="match status" value="1"/>
</dbReference>